<dbReference type="RefSeq" id="WP_164035390.1">
    <property type="nucleotide sequence ID" value="NZ_JAAGNZ010000001.1"/>
</dbReference>
<dbReference type="Gene3D" id="2.40.50.1020">
    <property type="entry name" value="LytTr DNA-binding domain"/>
    <property type="match status" value="1"/>
</dbReference>
<feature type="modified residue" description="4-aspartylphosphate" evidence="1">
    <location>
        <position position="53"/>
    </location>
</feature>
<dbReference type="SMART" id="SM00448">
    <property type="entry name" value="REC"/>
    <property type="match status" value="1"/>
</dbReference>
<dbReference type="GO" id="GO:0000156">
    <property type="term" value="F:phosphorelay response regulator activity"/>
    <property type="evidence" value="ECO:0007669"/>
    <property type="project" value="TreeGrafter"/>
</dbReference>
<dbReference type="InterPro" id="IPR051271">
    <property type="entry name" value="2C-system_Tx_regulators"/>
</dbReference>
<evidence type="ECO:0000259" key="4">
    <source>
        <dbReference type="PROSITE" id="PS50930"/>
    </source>
</evidence>
<accession>A0A6M0ID75</accession>
<dbReference type="Gene3D" id="3.40.50.2300">
    <property type="match status" value="1"/>
</dbReference>
<feature type="domain" description="Response regulatory" evidence="3">
    <location>
        <begin position="2"/>
        <end position="118"/>
    </location>
</feature>
<keyword evidence="1" id="KW-0597">Phosphoprotein</keyword>
<evidence type="ECO:0000256" key="1">
    <source>
        <dbReference type="PROSITE-ProRule" id="PRU00169"/>
    </source>
</evidence>
<keyword evidence="6" id="KW-1185">Reference proteome</keyword>
<gene>
    <name evidence="5" type="ORF">GK091_04380</name>
</gene>
<dbReference type="PANTHER" id="PTHR45526:SF1">
    <property type="entry name" value="TRANSCRIPTIONAL REGULATORY PROTEIN DCUR-RELATED"/>
    <property type="match status" value="1"/>
</dbReference>
<feature type="region of interest" description="Disordered" evidence="2">
    <location>
        <begin position="122"/>
        <end position="148"/>
    </location>
</feature>
<protein>
    <submittedName>
        <fullName evidence="5">Response regulator transcription factor</fullName>
    </submittedName>
</protein>
<dbReference type="Proteomes" id="UP000477386">
    <property type="component" value="Unassembled WGS sequence"/>
</dbReference>
<dbReference type="InterPro" id="IPR001789">
    <property type="entry name" value="Sig_transdc_resp-reg_receiver"/>
</dbReference>
<dbReference type="EMBL" id="JAAGNZ010000001">
    <property type="protein sequence ID" value="NEU66108.1"/>
    <property type="molecule type" value="Genomic_DNA"/>
</dbReference>
<name>A0A6M0ID75_9BACT</name>
<dbReference type="InterPro" id="IPR011006">
    <property type="entry name" value="CheY-like_superfamily"/>
</dbReference>
<sequence>MRCLIVDDEPLAHAILSDYIRKVPFLELVGATTSPIDALSRVQLGEVDLVFLDIQMPELTGIQFLKLVERAVGGNKCRVILTTAYSDYALEGYEHDVVDYLLKPVSFERFYRAVQKLFPKNEPTTPAVVDPAPDDSRNPTPSPAAIPSGSAPKEFIFVKTEYRLQRVSLPDILYCEGLKDYVSLYTIGDGSQPERMLTLQTMKSLEEKLPDNQFIRVHKSYIVAVNRIESIERNRIYIGKAVIPIGDTYRDAFYRIIES</sequence>
<reference evidence="5 6" key="1">
    <citation type="submission" date="2020-02" db="EMBL/GenBank/DDBJ databases">
        <title>Draft genome sequence of two Spirosoma agri KCTC 52727 and Spirosoma terrae KCTC 52035.</title>
        <authorList>
            <person name="Rojas J."/>
            <person name="Ambika Manirajan B."/>
            <person name="Ratering S."/>
            <person name="Suarez C."/>
            <person name="Schnell S."/>
        </authorList>
    </citation>
    <scope>NUCLEOTIDE SEQUENCE [LARGE SCALE GENOMIC DNA]</scope>
    <source>
        <strain evidence="5 6">KCTC 52727</strain>
    </source>
</reference>
<dbReference type="PANTHER" id="PTHR45526">
    <property type="entry name" value="TRANSCRIPTIONAL REGULATORY PROTEIN DPIA"/>
    <property type="match status" value="1"/>
</dbReference>
<dbReference type="SMART" id="SM00850">
    <property type="entry name" value="LytTR"/>
    <property type="match status" value="1"/>
</dbReference>
<dbReference type="Pfam" id="PF00072">
    <property type="entry name" value="Response_reg"/>
    <property type="match status" value="1"/>
</dbReference>
<dbReference type="InterPro" id="IPR007492">
    <property type="entry name" value="LytTR_DNA-bd_dom"/>
</dbReference>
<dbReference type="AlphaFoldDB" id="A0A6M0ID75"/>
<feature type="domain" description="HTH LytTR-type" evidence="4">
    <location>
        <begin position="197"/>
        <end position="233"/>
    </location>
</feature>
<dbReference type="Pfam" id="PF04397">
    <property type="entry name" value="LytTR"/>
    <property type="match status" value="1"/>
</dbReference>
<evidence type="ECO:0000259" key="3">
    <source>
        <dbReference type="PROSITE" id="PS50110"/>
    </source>
</evidence>
<dbReference type="GO" id="GO:0003677">
    <property type="term" value="F:DNA binding"/>
    <property type="evidence" value="ECO:0007669"/>
    <property type="project" value="InterPro"/>
</dbReference>
<organism evidence="5 6">
    <name type="scientific">Spirosoma agri</name>
    <dbReference type="NCBI Taxonomy" id="1987381"/>
    <lineage>
        <taxon>Bacteria</taxon>
        <taxon>Pseudomonadati</taxon>
        <taxon>Bacteroidota</taxon>
        <taxon>Cytophagia</taxon>
        <taxon>Cytophagales</taxon>
        <taxon>Cytophagaceae</taxon>
        <taxon>Spirosoma</taxon>
    </lineage>
</organism>
<evidence type="ECO:0000256" key="2">
    <source>
        <dbReference type="SAM" id="MobiDB-lite"/>
    </source>
</evidence>
<proteinExistence type="predicted"/>
<dbReference type="SUPFAM" id="SSF52172">
    <property type="entry name" value="CheY-like"/>
    <property type="match status" value="1"/>
</dbReference>
<evidence type="ECO:0000313" key="6">
    <source>
        <dbReference type="Proteomes" id="UP000477386"/>
    </source>
</evidence>
<comment type="caution">
    <text evidence="5">The sequence shown here is derived from an EMBL/GenBank/DDBJ whole genome shotgun (WGS) entry which is preliminary data.</text>
</comment>
<dbReference type="PROSITE" id="PS50930">
    <property type="entry name" value="HTH_LYTTR"/>
    <property type="match status" value="1"/>
</dbReference>
<dbReference type="PROSITE" id="PS50110">
    <property type="entry name" value="RESPONSE_REGULATORY"/>
    <property type="match status" value="1"/>
</dbReference>
<evidence type="ECO:0000313" key="5">
    <source>
        <dbReference type="EMBL" id="NEU66108.1"/>
    </source>
</evidence>